<accession>A0A7W3SRJ5</accession>
<comment type="caution">
    <text evidence="1">The sequence shown here is derived from an EMBL/GenBank/DDBJ whole genome shotgun (WGS) entry which is preliminary data.</text>
</comment>
<dbReference type="Proteomes" id="UP000567067">
    <property type="component" value="Unassembled WGS sequence"/>
</dbReference>
<evidence type="ECO:0000313" key="1">
    <source>
        <dbReference type="EMBL" id="MBA9084896.1"/>
    </source>
</evidence>
<sequence>MLGNPLLTSTLLKTINQRQTDNIVDTIARNKKLSLSNAQVDTFKDVLSTELKAMYSKQQLLSSYLNTADTNSSLFNPYLSSFGQQSELFGGIGLHSPTSLSNLMLNRIIPTSIATNAYARQIFSNGNVNLPMVYSLDI</sequence>
<proteinExistence type="predicted"/>
<protein>
    <submittedName>
        <fullName evidence="1">Uncharacterized protein</fullName>
    </submittedName>
</protein>
<evidence type="ECO:0000313" key="2">
    <source>
        <dbReference type="Proteomes" id="UP000567067"/>
    </source>
</evidence>
<name>A0A7W3SRJ5_9BACL</name>
<reference evidence="1 2" key="1">
    <citation type="submission" date="2020-08" db="EMBL/GenBank/DDBJ databases">
        <title>Genomic Encyclopedia of Type Strains, Phase III (KMG-III): the genomes of soil and plant-associated and newly described type strains.</title>
        <authorList>
            <person name="Whitman W."/>
        </authorList>
    </citation>
    <scope>NUCLEOTIDE SEQUENCE [LARGE SCALE GENOMIC DNA]</scope>
    <source>
        <strain evidence="1 2">CECT 8693</strain>
    </source>
</reference>
<organism evidence="1 2">
    <name type="scientific">Fontibacillus solani</name>
    <dbReference type="NCBI Taxonomy" id="1572857"/>
    <lineage>
        <taxon>Bacteria</taxon>
        <taxon>Bacillati</taxon>
        <taxon>Bacillota</taxon>
        <taxon>Bacilli</taxon>
        <taxon>Bacillales</taxon>
        <taxon>Paenibacillaceae</taxon>
        <taxon>Fontibacillus</taxon>
    </lineage>
</organism>
<dbReference type="EMBL" id="JACJIP010000006">
    <property type="protein sequence ID" value="MBA9084896.1"/>
    <property type="molecule type" value="Genomic_DNA"/>
</dbReference>
<dbReference type="AlphaFoldDB" id="A0A7W3SRJ5"/>
<gene>
    <name evidence="1" type="ORF">FHR92_001357</name>
</gene>
<dbReference type="RefSeq" id="WP_182534860.1">
    <property type="nucleotide sequence ID" value="NZ_JACJIP010000006.1"/>
</dbReference>
<keyword evidence="2" id="KW-1185">Reference proteome</keyword>